<comment type="caution">
    <text evidence="4">The sequence shown here is derived from an EMBL/GenBank/DDBJ whole genome shotgun (WGS) entry which is preliminary data.</text>
</comment>
<feature type="coiled-coil region" evidence="2">
    <location>
        <begin position="280"/>
        <end position="314"/>
    </location>
</feature>
<sequence length="405" mass="46631">MKLPTGKEANLLMQNLNKLQTPEEKFDFLFKKYAELVRSLISFFCQNDSGSVLNIGLGIDILCIDSVGYQNTIKESTGLDEHRTEQKKLKLLQKKQVQIQKEKDQLQGEHSRAILARSKLESLCRELQRHNKTLKEEALQRAREEEEKRKEITSHFQSTLTDIQGQIEQQSERNMKLCQENTELAEKLKSIIDQYELREEVRTTSNNLEQYTDRDLGGEGSQNAMLPFYLVTRISPAPEWRFRLKKKGRSERKLSIHFREISDGNGLHLDKIFKHRELQQKLVDAKLEQAQEMMKEAEEQHKREKEYLLNQAAEWKLQAKVLKEQETVLQAQILGVPISDSKKGGTILDTHATADSGRGPDPSTFPLPRGSARLLNNGPCGFQEYHCATGHRRTLALLPRETPKC</sequence>
<gene>
    <name evidence="4" type="ORF">P7K49_008688</name>
</gene>
<dbReference type="EMBL" id="JASSZA010000004">
    <property type="protein sequence ID" value="KAK2114422.1"/>
    <property type="molecule type" value="Genomic_DNA"/>
</dbReference>
<dbReference type="Pfam" id="PF09728">
    <property type="entry name" value="Taxilin"/>
    <property type="match status" value="2"/>
</dbReference>
<keyword evidence="5" id="KW-1185">Reference proteome</keyword>
<organism evidence="4 5">
    <name type="scientific">Saguinus oedipus</name>
    <name type="common">Cotton-top tamarin</name>
    <name type="synonym">Oedipomidas oedipus</name>
    <dbReference type="NCBI Taxonomy" id="9490"/>
    <lineage>
        <taxon>Eukaryota</taxon>
        <taxon>Metazoa</taxon>
        <taxon>Chordata</taxon>
        <taxon>Craniata</taxon>
        <taxon>Vertebrata</taxon>
        <taxon>Euteleostomi</taxon>
        <taxon>Mammalia</taxon>
        <taxon>Eutheria</taxon>
        <taxon>Euarchontoglires</taxon>
        <taxon>Primates</taxon>
        <taxon>Haplorrhini</taxon>
        <taxon>Platyrrhini</taxon>
        <taxon>Cebidae</taxon>
        <taxon>Callitrichinae</taxon>
        <taxon>Saguinus</taxon>
    </lineage>
</organism>
<feature type="region of interest" description="Disordered" evidence="3">
    <location>
        <begin position="344"/>
        <end position="370"/>
    </location>
</feature>
<feature type="coiled-coil region" evidence="2">
    <location>
        <begin position="89"/>
        <end position="187"/>
    </location>
</feature>
<comment type="similarity">
    <text evidence="1">Belongs to the taxilin family.</text>
</comment>
<keyword evidence="2" id="KW-0175">Coiled coil</keyword>
<reference evidence="4 5" key="1">
    <citation type="submission" date="2023-05" db="EMBL/GenBank/DDBJ databases">
        <title>B98-5 Cell Line De Novo Hybrid Assembly: An Optical Mapping Approach.</title>
        <authorList>
            <person name="Kananen K."/>
            <person name="Auerbach J.A."/>
            <person name="Kautto E."/>
            <person name="Blachly J.S."/>
        </authorList>
    </citation>
    <scope>NUCLEOTIDE SEQUENCE [LARGE SCALE GENOMIC DNA]</scope>
    <source>
        <strain evidence="4">B95-8</strain>
        <tissue evidence="4">Cell line</tissue>
    </source>
</reference>
<accession>A0ABQ9VYG1</accession>
<evidence type="ECO:0000313" key="5">
    <source>
        <dbReference type="Proteomes" id="UP001266305"/>
    </source>
</evidence>
<evidence type="ECO:0000256" key="1">
    <source>
        <dbReference type="ARBA" id="ARBA00009550"/>
    </source>
</evidence>
<evidence type="ECO:0000256" key="3">
    <source>
        <dbReference type="SAM" id="MobiDB-lite"/>
    </source>
</evidence>
<evidence type="ECO:0000256" key="2">
    <source>
        <dbReference type="SAM" id="Coils"/>
    </source>
</evidence>
<dbReference type="PANTHER" id="PTHR16127">
    <property type="entry name" value="TAXILIN"/>
    <property type="match status" value="1"/>
</dbReference>
<dbReference type="InterPro" id="IPR026183">
    <property type="entry name" value="Taxilin_fam"/>
</dbReference>
<name>A0ABQ9VYG1_SAGOE</name>
<evidence type="ECO:0000313" key="4">
    <source>
        <dbReference type="EMBL" id="KAK2114422.1"/>
    </source>
</evidence>
<dbReference type="PANTHER" id="PTHR16127:SF10">
    <property type="entry name" value="BETA-TAXILIN"/>
    <property type="match status" value="1"/>
</dbReference>
<protein>
    <submittedName>
        <fullName evidence="4">Uncharacterized protein</fullName>
    </submittedName>
</protein>
<dbReference type="Proteomes" id="UP001266305">
    <property type="component" value="Unassembled WGS sequence"/>
</dbReference>
<proteinExistence type="inferred from homology"/>